<dbReference type="InterPro" id="IPR036514">
    <property type="entry name" value="SGNH_hydro_sf"/>
</dbReference>
<evidence type="ECO:0000313" key="3">
    <source>
        <dbReference type="EMBL" id="VEU33600.1"/>
    </source>
</evidence>
<organism evidence="3 4">
    <name type="scientific">Pseudo-nitzschia multistriata</name>
    <dbReference type="NCBI Taxonomy" id="183589"/>
    <lineage>
        <taxon>Eukaryota</taxon>
        <taxon>Sar</taxon>
        <taxon>Stramenopiles</taxon>
        <taxon>Ochrophyta</taxon>
        <taxon>Bacillariophyta</taxon>
        <taxon>Bacillariophyceae</taxon>
        <taxon>Bacillariophycidae</taxon>
        <taxon>Bacillariales</taxon>
        <taxon>Bacillariaceae</taxon>
        <taxon>Pseudo-nitzschia</taxon>
    </lineage>
</organism>
<dbReference type="AlphaFoldDB" id="A0A448YV01"/>
<dbReference type="EMBL" id="CAACVS010000003">
    <property type="protein sequence ID" value="VEU33600.1"/>
    <property type="molecule type" value="Genomic_DNA"/>
</dbReference>
<keyword evidence="2" id="KW-1133">Transmembrane helix</keyword>
<proteinExistence type="predicted"/>
<feature type="compositionally biased region" description="Basic residues" evidence="1">
    <location>
        <begin position="1"/>
        <end position="10"/>
    </location>
</feature>
<feature type="region of interest" description="Disordered" evidence="1">
    <location>
        <begin position="596"/>
        <end position="623"/>
    </location>
</feature>
<gene>
    <name evidence="3" type="ORF">PSNMU_V1.4_AUG-EV-PASAV3_0000270</name>
</gene>
<feature type="compositionally biased region" description="Low complexity" evidence="1">
    <location>
        <begin position="14"/>
        <end position="35"/>
    </location>
</feature>
<protein>
    <submittedName>
        <fullName evidence="3">Uncharacterized protein</fullName>
    </submittedName>
</protein>
<evidence type="ECO:0000256" key="2">
    <source>
        <dbReference type="SAM" id="Phobius"/>
    </source>
</evidence>
<dbReference type="Gene3D" id="3.40.50.1110">
    <property type="entry name" value="SGNH hydrolase"/>
    <property type="match status" value="1"/>
</dbReference>
<evidence type="ECO:0000256" key="1">
    <source>
        <dbReference type="SAM" id="MobiDB-lite"/>
    </source>
</evidence>
<feature type="region of interest" description="Disordered" evidence="1">
    <location>
        <begin position="640"/>
        <end position="671"/>
    </location>
</feature>
<evidence type="ECO:0000313" key="4">
    <source>
        <dbReference type="Proteomes" id="UP000291116"/>
    </source>
</evidence>
<dbReference type="Proteomes" id="UP000291116">
    <property type="component" value="Unassembled WGS sequence"/>
</dbReference>
<keyword evidence="2" id="KW-0812">Transmembrane</keyword>
<keyword evidence="4" id="KW-1185">Reference proteome</keyword>
<feature type="region of interest" description="Disordered" evidence="1">
    <location>
        <begin position="555"/>
        <end position="576"/>
    </location>
</feature>
<keyword evidence="2" id="KW-0472">Membrane</keyword>
<reference evidence="3 4" key="1">
    <citation type="submission" date="2019-01" db="EMBL/GenBank/DDBJ databases">
        <authorList>
            <person name="Ferrante I. M."/>
        </authorList>
    </citation>
    <scope>NUCLEOTIDE SEQUENCE [LARGE SCALE GENOMIC DNA]</scope>
    <source>
        <strain evidence="3 4">B856</strain>
    </source>
</reference>
<accession>A0A448YV01</accession>
<feature type="region of interest" description="Disordered" evidence="1">
    <location>
        <begin position="1"/>
        <end position="37"/>
    </location>
</feature>
<dbReference type="OrthoDB" id="42863at2759"/>
<name>A0A448YV01_9STRA</name>
<feature type="transmembrane region" description="Helical" evidence="2">
    <location>
        <begin position="119"/>
        <end position="138"/>
    </location>
</feature>
<sequence>MGLFGKKKSKASKEQASSYSPPDVVSSSTEVEAVVPGEDGVMVSGNGSVTSLGSDDSKKEYLIDGEEEIESNTTDQIMEFVNKTKATAISYKDKGMEQITVISATVLAWWFSLSKVTQVALLAGAAIGAVTIVVAAAAGGRSPAFPSHINVAFAGNSYFYANDLPRFVESIGNGHVTQDSVVHNSASILELVMTGNGMWNKWSTQNGMINGAKFDTYRGTTEYLYDMGACSVPQLLTGSDQMITPGNQLGAFVNDGQNPCFQQDAYREYKDSVTLKHGWDFVVITDQPKAMAFDESRHDALMAFNYTYGPILKKKHISPIIVQPHAYSSSGVNSASTNDLATFTALIMEGAQIYRKYLNKRIGLFAKAHVAPVGNAYLAIYEESPNDLWPKLFLDDGVHPSAYGTFVYGCVIYATMTGYMPKYKRVVVDDMENSALFASARRVQSANSAAGFPTKDEAATLYKIVKKVAISGYKPKALRGFKIQEDAADFLDSTSSNVYDGSYASGNSYASNNVYNEYDSYNQYNGYQNNAVNNNDYNVNNQYDNYQYDNYQENNGYNNNANGNYQENNGYDNNENYNGDYNNGNNYQVNNNYEDYQENANGNYNNANQQNMDADADANENNNNGQYEAAQQYYNARSYQNHNSNNVNGQYGGGNQNKQFYYNDLKDNDGN</sequence>